<evidence type="ECO:0000313" key="2">
    <source>
        <dbReference type="Proteomes" id="UP000503462"/>
    </source>
</evidence>
<dbReference type="Proteomes" id="UP000503462">
    <property type="component" value="Chromosome 1"/>
</dbReference>
<protein>
    <submittedName>
        <fullName evidence="1">Uncharacterized protein</fullName>
    </submittedName>
</protein>
<accession>A0A6H0XL83</accession>
<dbReference type="EMBL" id="CP051139">
    <property type="protein sequence ID" value="QIW95259.1"/>
    <property type="molecule type" value="Genomic_DNA"/>
</dbReference>
<dbReference type="OrthoDB" id="3786918at2759"/>
<name>A0A6H0XL83_9PEZI</name>
<gene>
    <name evidence="1" type="ORF">AMS68_000777</name>
</gene>
<organism evidence="1 2">
    <name type="scientific">Peltaster fructicola</name>
    <dbReference type="NCBI Taxonomy" id="286661"/>
    <lineage>
        <taxon>Eukaryota</taxon>
        <taxon>Fungi</taxon>
        <taxon>Dikarya</taxon>
        <taxon>Ascomycota</taxon>
        <taxon>Pezizomycotina</taxon>
        <taxon>Dothideomycetes</taxon>
        <taxon>Dothideomycetes incertae sedis</taxon>
        <taxon>Peltaster</taxon>
    </lineage>
</organism>
<proteinExistence type="predicted"/>
<keyword evidence="2" id="KW-1185">Reference proteome</keyword>
<reference evidence="1 2" key="1">
    <citation type="journal article" date="2016" name="Sci. Rep.">
        <title>Peltaster fructicola genome reveals evolution from an invasive phytopathogen to an ectophytic parasite.</title>
        <authorList>
            <person name="Xu C."/>
            <person name="Chen H."/>
            <person name="Gleason M.L."/>
            <person name="Xu J.R."/>
            <person name="Liu H."/>
            <person name="Zhang R."/>
            <person name="Sun G."/>
        </authorList>
    </citation>
    <scope>NUCLEOTIDE SEQUENCE [LARGE SCALE GENOMIC DNA]</scope>
    <source>
        <strain evidence="1 2">LNHT1506</strain>
    </source>
</reference>
<sequence>MAVQGGLLALPAEIRNAIFEHTFYHAEAGLRTKLHNAVVLDEDYSAYQKLQCLLTCRQFSDDASLLAFHQTSFVVTNLFINIPQRLSLLQPARLQALRSIAYVADARHFIKLHVHHWKSYPFGIPQLRLDTLTIILHRSSAWHYLFDYTANIVQLLRGLQGVKRFVFVRNQAFVKGSFKTWYNRLVGLILKVDHHQRYNIFPPQPEQTWWSWSFDEPAQTFCLTVLPPKPIVDERIYIEGILPLVEELRISVENEEWNPDPRSWNGT</sequence>
<dbReference type="AlphaFoldDB" id="A0A6H0XL83"/>
<evidence type="ECO:0000313" key="1">
    <source>
        <dbReference type="EMBL" id="QIW95259.1"/>
    </source>
</evidence>